<evidence type="ECO:0000256" key="1">
    <source>
        <dbReference type="SAM" id="Phobius"/>
    </source>
</evidence>
<evidence type="ECO:0000313" key="4">
    <source>
        <dbReference type="Proteomes" id="UP001620514"/>
    </source>
</evidence>
<dbReference type="InterPro" id="IPR012495">
    <property type="entry name" value="TadE-like_dom"/>
</dbReference>
<name>A0ABW8MS49_9BURK</name>
<keyword evidence="1" id="KW-0812">Transmembrane</keyword>
<dbReference type="Pfam" id="PF07811">
    <property type="entry name" value="TadE"/>
    <property type="match status" value="1"/>
</dbReference>
<evidence type="ECO:0000313" key="3">
    <source>
        <dbReference type="EMBL" id="MFK4446524.1"/>
    </source>
</evidence>
<gene>
    <name evidence="3" type="ORF">ABH943_006556</name>
</gene>
<dbReference type="EMBL" id="JBIYDN010000026">
    <property type="protein sequence ID" value="MFK4446524.1"/>
    <property type="molecule type" value="Genomic_DNA"/>
</dbReference>
<proteinExistence type="predicted"/>
<protein>
    <submittedName>
        <fullName evidence="3">Flp pilus assembly protein TadG</fullName>
    </submittedName>
</protein>
<comment type="caution">
    <text evidence="3">The sequence shown here is derived from an EMBL/GenBank/DDBJ whole genome shotgun (WGS) entry which is preliminary data.</text>
</comment>
<evidence type="ECO:0000259" key="2">
    <source>
        <dbReference type="Pfam" id="PF07811"/>
    </source>
</evidence>
<dbReference type="Proteomes" id="UP001620514">
    <property type="component" value="Unassembled WGS sequence"/>
</dbReference>
<accession>A0ABW8MS49</accession>
<reference evidence="3 4" key="1">
    <citation type="submission" date="2024-11" db="EMBL/GenBank/DDBJ databases">
        <title>Using genomics to understand microbial adaptation to soil warming.</title>
        <authorList>
            <person name="Deangelis K.M. PhD."/>
        </authorList>
    </citation>
    <scope>NUCLEOTIDE SEQUENCE [LARGE SCALE GENOMIC DNA]</scope>
    <source>
        <strain evidence="3 4">GAS97</strain>
    </source>
</reference>
<keyword evidence="1" id="KW-1133">Transmembrane helix</keyword>
<keyword evidence="1" id="KW-0472">Membrane</keyword>
<sequence>MTSLLRTRLRHPIVESNAIIGRLMRSDRGSVMIEFVIIVPLMLLVLLGFTELYMYMRAVSIVEHTAFVLADSIGQMPQILNDNSTSSVNNLGSLWSAAMLLAAPNALSSQGGVIVTSVCDKAATTCNPITPCVPSAASPQSLTAATPKIYWQATAPWNSSVMTTQVTSTSILPSAWPFRTGDSAIIVEVFYSYTPFSMTSVFWKTAPGVQTIYERVYARTRSGQPLELCPAQ</sequence>
<keyword evidence="4" id="KW-1185">Reference proteome</keyword>
<feature type="domain" description="TadE-like" evidence="2">
    <location>
        <begin position="29"/>
        <end position="66"/>
    </location>
</feature>
<feature type="transmembrane region" description="Helical" evidence="1">
    <location>
        <begin position="31"/>
        <end position="56"/>
    </location>
</feature>
<organism evidence="3 4">
    <name type="scientific">Caballeronia udeis</name>
    <dbReference type="NCBI Taxonomy" id="1232866"/>
    <lineage>
        <taxon>Bacteria</taxon>
        <taxon>Pseudomonadati</taxon>
        <taxon>Pseudomonadota</taxon>
        <taxon>Betaproteobacteria</taxon>
        <taxon>Burkholderiales</taxon>
        <taxon>Burkholderiaceae</taxon>
        <taxon>Caballeronia</taxon>
    </lineage>
</organism>